<dbReference type="CDD" id="cd03230">
    <property type="entry name" value="ABC_DR_subfamily_A"/>
    <property type="match status" value="1"/>
</dbReference>
<dbReference type="InterPro" id="IPR003593">
    <property type="entry name" value="AAA+_ATPase"/>
</dbReference>
<dbReference type="Proteomes" id="UP001597052">
    <property type="component" value="Unassembled WGS sequence"/>
</dbReference>
<dbReference type="InterPro" id="IPR003439">
    <property type="entry name" value="ABC_transporter-like_ATP-bd"/>
</dbReference>
<name>A0ABD6DCB6_9EURY</name>
<reference evidence="6 7" key="1">
    <citation type="journal article" date="2019" name="Int. J. Syst. Evol. Microbiol.">
        <title>The Global Catalogue of Microorganisms (GCM) 10K type strain sequencing project: providing services to taxonomists for standard genome sequencing and annotation.</title>
        <authorList>
            <consortium name="The Broad Institute Genomics Platform"/>
            <consortium name="The Broad Institute Genome Sequencing Center for Infectious Disease"/>
            <person name="Wu L."/>
            <person name="Ma J."/>
        </authorList>
    </citation>
    <scope>NUCLEOTIDE SEQUENCE [LARGE SCALE GENOMIC DNA]</scope>
    <source>
        <strain evidence="6 7">CGMCC 1.10593</strain>
    </source>
</reference>
<dbReference type="PANTHER" id="PTHR42711">
    <property type="entry name" value="ABC TRANSPORTER ATP-BINDING PROTEIN"/>
    <property type="match status" value="1"/>
</dbReference>
<dbReference type="AlphaFoldDB" id="A0ABD6DCB6"/>
<evidence type="ECO:0000256" key="4">
    <source>
        <dbReference type="SAM" id="MobiDB-lite"/>
    </source>
</evidence>
<dbReference type="SMART" id="SM00382">
    <property type="entry name" value="AAA"/>
    <property type="match status" value="1"/>
</dbReference>
<evidence type="ECO:0000259" key="5">
    <source>
        <dbReference type="PROSITE" id="PS50893"/>
    </source>
</evidence>
<protein>
    <submittedName>
        <fullName evidence="6">ABC transporter ATP-binding protein</fullName>
    </submittedName>
</protein>
<dbReference type="PROSITE" id="PS50893">
    <property type="entry name" value="ABC_TRANSPORTER_2"/>
    <property type="match status" value="1"/>
</dbReference>
<evidence type="ECO:0000256" key="2">
    <source>
        <dbReference type="ARBA" id="ARBA00022741"/>
    </source>
</evidence>
<dbReference type="InterPro" id="IPR027417">
    <property type="entry name" value="P-loop_NTPase"/>
</dbReference>
<feature type="region of interest" description="Disordered" evidence="4">
    <location>
        <begin position="273"/>
        <end position="297"/>
    </location>
</feature>
<evidence type="ECO:0000256" key="3">
    <source>
        <dbReference type="ARBA" id="ARBA00022840"/>
    </source>
</evidence>
<feature type="domain" description="ABC transporter" evidence="5">
    <location>
        <begin position="5"/>
        <end position="205"/>
    </location>
</feature>
<dbReference type="SUPFAM" id="SSF52540">
    <property type="entry name" value="P-loop containing nucleoside triphosphate hydrolases"/>
    <property type="match status" value="1"/>
</dbReference>
<sequence length="297" mass="30965">MMAAVTAEGISKQYEDTVALDEVSLSITEGTVFGLVGPNGAGKTTLVRAVTGTTEPDTGSVSVFGTTPPDVDDEQIGLLPQSFTPPKRQSARELLDYYAGLYEDARPVDEILGEVGLVEAADTRYANLSGVQQRRACVGITLVNDPDLLFLDASGTTVFLTTHYMAEAETLVDRVGLLADGRLVTTGTPTDLVDDYGGGTRLQIETAGQPPTDPEALPVAAAATETGVVVHDVDPTEIGSVLGALSDCGIEYDALSWTEPTLEDVYLSLTDAETGSKARPGPRATAGNSVPGSEASR</sequence>
<evidence type="ECO:0000256" key="1">
    <source>
        <dbReference type="ARBA" id="ARBA00022448"/>
    </source>
</evidence>
<organism evidence="6 7">
    <name type="scientific">Halohasta litorea</name>
    <dbReference type="NCBI Taxonomy" id="869891"/>
    <lineage>
        <taxon>Archaea</taxon>
        <taxon>Methanobacteriati</taxon>
        <taxon>Methanobacteriota</taxon>
        <taxon>Stenosarchaea group</taxon>
        <taxon>Halobacteria</taxon>
        <taxon>Halobacteriales</taxon>
        <taxon>Haloferacaceae</taxon>
        <taxon>Halohasta</taxon>
    </lineage>
</organism>
<gene>
    <name evidence="6" type="ORF">ACFSBW_18695</name>
</gene>
<proteinExistence type="predicted"/>
<dbReference type="GO" id="GO:0005524">
    <property type="term" value="F:ATP binding"/>
    <property type="evidence" value="ECO:0007669"/>
    <property type="project" value="UniProtKB-KW"/>
</dbReference>
<dbReference type="RefSeq" id="WP_256397816.1">
    <property type="nucleotide sequence ID" value="NZ_JANHDJ010000013.1"/>
</dbReference>
<comment type="caution">
    <text evidence="6">The sequence shown here is derived from an EMBL/GenBank/DDBJ whole genome shotgun (WGS) entry which is preliminary data.</text>
</comment>
<dbReference type="Gene3D" id="3.40.50.300">
    <property type="entry name" value="P-loop containing nucleotide triphosphate hydrolases"/>
    <property type="match status" value="1"/>
</dbReference>
<keyword evidence="2" id="KW-0547">Nucleotide-binding</keyword>
<dbReference type="EMBL" id="JBHUDM010000011">
    <property type="protein sequence ID" value="MFD1643882.1"/>
    <property type="molecule type" value="Genomic_DNA"/>
</dbReference>
<dbReference type="InterPro" id="IPR050763">
    <property type="entry name" value="ABC_transporter_ATP-binding"/>
</dbReference>
<evidence type="ECO:0000313" key="6">
    <source>
        <dbReference type="EMBL" id="MFD1643882.1"/>
    </source>
</evidence>
<dbReference type="PANTHER" id="PTHR42711:SF17">
    <property type="entry name" value="ABC TRANSPORTER ATP-BINDING PROTEIN"/>
    <property type="match status" value="1"/>
</dbReference>
<keyword evidence="3 6" id="KW-0067">ATP-binding</keyword>
<keyword evidence="7" id="KW-1185">Reference proteome</keyword>
<evidence type="ECO:0000313" key="7">
    <source>
        <dbReference type="Proteomes" id="UP001597052"/>
    </source>
</evidence>
<accession>A0ABD6DCB6</accession>
<dbReference type="Pfam" id="PF00005">
    <property type="entry name" value="ABC_tran"/>
    <property type="match status" value="1"/>
</dbReference>
<keyword evidence="1" id="KW-0813">Transport</keyword>